<dbReference type="PRINTS" id="PR01035">
    <property type="entry name" value="TCRTETA"/>
</dbReference>
<feature type="transmembrane region" description="Helical" evidence="7">
    <location>
        <begin position="93"/>
        <end position="111"/>
    </location>
</feature>
<comment type="subcellular location">
    <subcellularLocation>
        <location evidence="1">Cell membrane</location>
        <topology evidence="1">Multi-pass membrane protein</topology>
    </subcellularLocation>
</comment>
<dbReference type="AlphaFoldDB" id="W7YP59"/>
<dbReference type="Gene3D" id="1.20.1250.20">
    <property type="entry name" value="MFS general substrate transporter like domains"/>
    <property type="match status" value="2"/>
</dbReference>
<dbReference type="RefSeq" id="WP_052019985.1">
    <property type="nucleotide sequence ID" value="NZ_BAVZ01000001.1"/>
</dbReference>
<protein>
    <submittedName>
        <fullName evidence="9">Multidrug-efflux transporter</fullName>
    </submittedName>
</protein>
<feature type="transmembrane region" description="Helical" evidence="7">
    <location>
        <begin position="59"/>
        <end position="81"/>
    </location>
</feature>
<feature type="transmembrane region" description="Helical" evidence="7">
    <location>
        <begin position="117"/>
        <end position="137"/>
    </location>
</feature>
<accession>W7YP59</accession>
<dbReference type="STRING" id="1236976.JCM16418_417"/>
<evidence type="ECO:0000256" key="1">
    <source>
        <dbReference type="ARBA" id="ARBA00004651"/>
    </source>
</evidence>
<proteinExistence type="predicted"/>
<feature type="transmembrane region" description="Helical" evidence="7">
    <location>
        <begin position="230"/>
        <end position="253"/>
    </location>
</feature>
<dbReference type="PANTHER" id="PTHR43414">
    <property type="entry name" value="MULTIDRUG RESISTANCE PROTEIN MDTG"/>
    <property type="match status" value="1"/>
</dbReference>
<evidence type="ECO:0000313" key="9">
    <source>
        <dbReference type="EMBL" id="GAF06461.1"/>
    </source>
</evidence>
<feature type="transmembrane region" description="Helical" evidence="7">
    <location>
        <begin position="382"/>
        <end position="402"/>
    </location>
</feature>
<keyword evidence="2" id="KW-0813">Transport</keyword>
<keyword evidence="10" id="KW-1185">Reference proteome</keyword>
<keyword evidence="3" id="KW-1003">Cell membrane</keyword>
<dbReference type="PROSITE" id="PS50850">
    <property type="entry name" value="MFS"/>
    <property type="match status" value="1"/>
</dbReference>
<evidence type="ECO:0000256" key="5">
    <source>
        <dbReference type="ARBA" id="ARBA00022989"/>
    </source>
</evidence>
<gene>
    <name evidence="9" type="ORF">JCM16418_417</name>
</gene>
<dbReference type="InterPro" id="IPR001958">
    <property type="entry name" value="Tet-R_TetA/multi-R_MdtG-like"/>
</dbReference>
<reference evidence="9 10" key="1">
    <citation type="journal article" date="2014" name="Genome Announc.">
        <title>Draft Genome Sequence of Paenibacillus pini JCM 16418T, Isolated from the Rhizosphere of Pine Tree.</title>
        <authorList>
            <person name="Yuki M."/>
            <person name="Oshima K."/>
            <person name="Suda W."/>
            <person name="Oshida Y."/>
            <person name="Kitamura K."/>
            <person name="Iida Y."/>
            <person name="Hattori M."/>
            <person name="Ohkuma M."/>
        </authorList>
    </citation>
    <scope>NUCLEOTIDE SEQUENCE [LARGE SCALE GENOMIC DNA]</scope>
    <source>
        <strain evidence="9 10">JCM 16418</strain>
    </source>
</reference>
<feature type="domain" description="Major facilitator superfamily (MFS) profile" evidence="8">
    <location>
        <begin position="21"/>
        <end position="411"/>
    </location>
</feature>
<dbReference type="eggNOG" id="COG2814">
    <property type="taxonomic scope" value="Bacteria"/>
</dbReference>
<organism evidence="9 10">
    <name type="scientific">Paenibacillus pini JCM 16418</name>
    <dbReference type="NCBI Taxonomy" id="1236976"/>
    <lineage>
        <taxon>Bacteria</taxon>
        <taxon>Bacillati</taxon>
        <taxon>Bacillota</taxon>
        <taxon>Bacilli</taxon>
        <taxon>Bacillales</taxon>
        <taxon>Paenibacillaceae</taxon>
        <taxon>Paenibacillus</taxon>
    </lineage>
</organism>
<dbReference type="InterPro" id="IPR036259">
    <property type="entry name" value="MFS_trans_sf"/>
</dbReference>
<feature type="transmembrane region" description="Helical" evidence="7">
    <location>
        <begin position="323"/>
        <end position="345"/>
    </location>
</feature>
<feature type="transmembrane region" description="Helical" evidence="7">
    <location>
        <begin position="181"/>
        <end position="200"/>
    </location>
</feature>
<dbReference type="PANTHER" id="PTHR43414:SF6">
    <property type="entry name" value="MULTIDRUG RESISTANCE PROTEIN MDTG"/>
    <property type="match status" value="1"/>
</dbReference>
<dbReference type="Proteomes" id="UP000019364">
    <property type="component" value="Unassembled WGS sequence"/>
</dbReference>
<keyword evidence="6 7" id="KW-0472">Membrane</keyword>
<dbReference type="InterPro" id="IPR011701">
    <property type="entry name" value="MFS"/>
</dbReference>
<evidence type="ECO:0000256" key="3">
    <source>
        <dbReference type="ARBA" id="ARBA00022475"/>
    </source>
</evidence>
<feature type="transmembrane region" description="Helical" evidence="7">
    <location>
        <begin position="149"/>
        <end position="169"/>
    </location>
</feature>
<dbReference type="GO" id="GO:0005886">
    <property type="term" value="C:plasma membrane"/>
    <property type="evidence" value="ECO:0007669"/>
    <property type="project" value="UniProtKB-SubCell"/>
</dbReference>
<evidence type="ECO:0000259" key="8">
    <source>
        <dbReference type="PROSITE" id="PS50850"/>
    </source>
</evidence>
<dbReference type="InterPro" id="IPR020846">
    <property type="entry name" value="MFS_dom"/>
</dbReference>
<keyword evidence="5 7" id="KW-1133">Transmembrane helix</keyword>
<evidence type="ECO:0000256" key="4">
    <source>
        <dbReference type="ARBA" id="ARBA00022692"/>
    </source>
</evidence>
<dbReference type="EMBL" id="BAVZ01000001">
    <property type="protein sequence ID" value="GAF06461.1"/>
    <property type="molecule type" value="Genomic_DNA"/>
</dbReference>
<feature type="transmembrane region" description="Helical" evidence="7">
    <location>
        <begin position="265"/>
        <end position="287"/>
    </location>
</feature>
<dbReference type="Pfam" id="PF07690">
    <property type="entry name" value="MFS_1"/>
    <property type="match status" value="1"/>
</dbReference>
<evidence type="ECO:0000256" key="6">
    <source>
        <dbReference type="ARBA" id="ARBA00023136"/>
    </source>
</evidence>
<feature type="transmembrane region" description="Helical" evidence="7">
    <location>
        <begin position="299"/>
        <end position="317"/>
    </location>
</feature>
<feature type="transmembrane region" description="Helical" evidence="7">
    <location>
        <begin position="20"/>
        <end position="47"/>
    </location>
</feature>
<sequence length="417" mass="45388">MIASNQLRKEVNSTLKPWKVNLIVLWIGQFLVNAGMTMITPFLSLYLAKDLGVQGEHQIGMWAGMIFAANFLTSFIFQPLWGKLSDRYGRKIMLLRSGFGMAIVIVLMGFARNPWELLLLRLLNGTISGFNPASISLISSTTPKDRMGFAMGIMQSGSVAGTILGPLIGGILADIIGFRPIFYIIGVLIFIASLLALFLVKENFNRAEAAQAPQISVLAGFKELAHIPQLLALFTVTFLLQFALMSPMSLLPLYVEKLQGTAVNIAFWAGMVSAVTGLSNMITSPILGKFSDKVGAHRILTYALIGAGLMLIPQAFVQNVWQLIIIRFTMGIFMGGLLPSVNALIRSYTPDGMESRAFGFNTSTMSLGNMLGALVGGFLSGFIGIEGLFIISGSLLLINMVWVRVKLYSRKNASPYP</sequence>
<keyword evidence="4 7" id="KW-0812">Transmembrane</keyword>
<evidence type="ECO:0000256" key="7">
    <source>
        <dbReference type="SAM" id="Phobius"/>
    </source>
</evidence>
<evidence type="ECO:0000256" key="2">
    <source>
        <dbReference type="ARBA" id="ARBA00022448"/>
    </source>
</evidence>
<feature type="transmembrane region" description="Helical" evidence="7">
    <location>
        <begin position="357"/>
        <end position="376"/>
    </location>
</feature>
<comment type="caution">
    <text evidence="9">The sequence shown here is derived from an EMBL/GenBank/DDBJ whole genome shotgun (WGS) entry which is preliminary data.</text>
</comment>
<evidence type="ECO:0000313" key="10">
    <source>
        <dbReference type="Proteomes" id="UP000019364"/>
    </source>
</evidence>
<dbReference type="GO" id="GO:0022857">
    <property type="term" value="F:transmembrane transporter activity"/>
    <property type="evidence" value="ECO:0007669"/>
    <property type="project" value="InterPro"/>
</dbReference>
<dbReference type="SUPFAM" id="SSF103473">
    <property type="entry name" value="MFS general substrate transporter"/>
    <property type="match status" value="1"/>
</dbReference>
<name>W7YP59_9BACL</name>